<proteinExistence type="predicted"/>
<keyword evidence="2" id="KW-1185">Reference proteome</keyword>
<gene>
    <name evidence="1" type="ORF">E2C01_038940</name>
</gene>
<accession>A0A5B7FIH8</accession>
<evidence type="ECO:0000313" key="1">
    <source>
        <dbReference type="EMBL" id="MPC45246.1"/>
    </source>
</evidence>
<sequence>MSFTCSVDPCGTFRIELRMLICGLYLSKRRSKANNLANRSQKANSWALSPVRTQDEKGRIQGRRQCITYISCTTVTFCNSHQTTVSIWGTCVGSLSLLGVNGG</sequence>
<dbReference type="EMBL" id="VSRR010006641">
    <property type="protein sequence ID" value="MPC45246.1"/>
    <property type="molecule type" value="Genomic_DNA"/>
</dbReference>
<name>A0A5B7FIH8_PORTR</name>
<evidence type="ECO:0000313" key="2">
    <source>
        <dbReference type="Proteomes" id="UP000324222"/>
    </source>
</evidence>
<dbReference type="AlphaFoldDB" id="A0A5B7FIH8"/>
<reference evidence="1 2" key="1">
    <citation type="submission" date="2019-05" db="EMBL/GenBank/DDBJ databases">
        <title>Another draft genome of Portunus trituberculatus and its Hox gene families provides insights of decapod evolution.</title>
        <authorList>
            <person name="Jeong J.-H."/>
            <person name="Song I."/>
            <person name="Kim S."/>
            <person name="Choi T."/>
            <person name="Kim D."/>
            <person name="Ryu S."/>
            <person name="Kim W."/>
        </authorList>
    </citation>
    <scope>NUCLEOTIDE SEQUENCE [LARGE SCALE GENOMIC DNA]</scope>
    <source>
        <tissue evidence="1">Muscle</tissue>
    </source>
</reference>
<protein>
    <submittedName>
        <fullName evidence="1">Uncharacterized protein</fullName>
    </submittedName>
</protein>
<comment type="caution">
    <text evidence="1">The sequence shown here is derived from an EMBL/GenBank/DDBJ whole genome shotgun (WGS) entry which is preliminary data.</text>
</comment>
<dbReference type="Proteomes" id="UP000324222">
    <property type="component" value="Unassembled WGS sequence"/>
</dbReference>
<organism evidence="1 2">
    <name type="scientific">Portunus trituberculatus</name>
    <name type="common">Swimming crab</name>
    <name type="synonym">Neptunus trituberculatus</name>
    <dbReference type="NCBI Taxonomy" id="210409"/>
    <lineage>
        <taxon>Eukaryota</taxon>
        <taxon>Metazoa</taxon>
        <taxon>Ecdysozoa</taxon>
        <taxon>Arthropoda</taxon>
        <taxon>Crustacea</taxon>
        <taxon>Multicrustacea</taxon>
        <taxon>Malacostraca</taxon>
        <taxon>Eumalacostraca</taxon>
        <taxon>Eucarida</taxon>
        <taxon>Decapoda</taxon>
        <taxon>Pleocyemata</taxon>
        <taxon>Brachyura</taxon>
        <taxon>Eubrachyura</taxon>
        <taxon>Portunoidea</taxon>
        <taxon>Portunidae</taxon>
        <taxon>Portuninae</taxon>
        <taxon>Portunus</taxon>
    </lineage>
</organism>